<dbReference type="OrthoDB" id="188741at2759"/>
<feature type="compositionally biased region" description="Acidic residues" evidence="2">
    <location>
        <begin position="1"/>
        <end position="20"/>
    </location>
</feature>
<evidence type="ECO:0000313" key="3">
    <source>
        <dbReference type="EnsemblMetazoa" id="CLYHEMP019009.1"/>
    </source>
</evidence>
<feature type="coiled-coil region" evidence="1">
    <location>
        <begin position="84"/>
        <end position="118"/>
    </location>
</feature>
<sequence>MENFDDEADVDVDDHDDDVGDTDRLYEGGGGDGDVDDSGMDAGLDSEESDLEEEEPMGEEQPQNDLVVLDPDHPLMKRFQNAYKDHLTKQDQKVSLELRELNEELNSYMKQREEIGVELYGVQQELARQQLALDKLHDRYNEKTQVKLHWEMKLGETKTLHKQVQNDLTLQRKKANELQSEVEDIASKLLYMEAAKEDVRSDISVLKRAADKSDAEGMKAQIEKKRQDLLVNKLVTKVDRLRSDIAMYDAQIDAQKEEMKAATRNLTEAATELEAIELEKKQLLQQWNNSLIGMRRRDEAHSAIQEAVSMQSQQIQAIETELEGYKRQILKAQEQNEQLTYMSNRIESDITSVKKQVIICQNKHEAIKIEYSTYSRALNETESQLGRVQTDVNIRESELNNVRKLIEKEFLEKVKLEDQLLSKMQGQLTADKASQYTKKMREKIRRKATETERAVAEVENEISKDVLEIVNATTRVRGLQDILNNINKVIYQKNETISKIENEIVKRNAVIEKKQGTIDQMNKRIDSMINKNGDDAYVGPLELQIKTLQRQIESTSGECLELQQYWLRQQSDLVKIIRSVNEQHSEIESKKKQSTIMMQKKLRIEGDVGSQKNEINDIERNIRSMQNDMTKLNVLIHRNRDKHQSLQQDNILMEHDFITALKDAELESVKIQTHIQGLNEEKERLLNAVVESERQILLWEKKTKLAREARDTVNSEVGQGEIHAMKAEIHRMEVRYAQLMRQQEKMMQDMEKSVFKRECIIVRGDALAKMERKKMGQPKMNAGTFHKKLSEMKKKIKQTNLEASQVEHEMKEVRDVQQELGTSLETKQSNTQRLQQSVDLQHDDIERMQELKQKNLADIISKQQRGKYYTSLKAGKYTRLCKTVDGLQNEREKQEDRLQNISTLVDRAVVDYPELQTAFRDMSLSIGYREEVNTERSSLHRQVDVV</sequence>
<evidence type="ECO:0008006" key="5">
    <source>
        <dbReference type="Google" id="ProtNLM"/>
    </source>
</evidence>
<feature type="coiled-coil region" evidence="1">
    <location>
        <begin position="608"/>
        <end position="635"/>
    </location>
</feature>
<keyword evidence="1" id="KW-0175">Coiled coil</keyword>
<evidence type="ECO:0000313" key="4">
    <source>
        <dbReference type="Proteomes" id="UP000594262"/>
    </source>
</evidence>
<reference evidence="3" key="1">
    <citation type="submission" date="2021-01" db="UniProtKB">
        <authorList>
            <consortium name="EnsemblMetazoa"/>
        </authorList>
    </citation>
    <scope>IDENTIFICATION</scope>
</reference>
<feature type="coiled-coil region" evidence="1">
    <location>
        <begin position="661"/>
        <end position="695"/>
    </location>
</feature>
<feature type="coiled-coil region" evidence="1">
    <location>
        <begin position="789"/>
        <end position="816"/>
    </location>
</feature>
<dbReference type="Proteomes" id="UP000594262">
    <property type="component" value="Unplaced"/>
</dbReference>
<feature type="coiled-coil region" evidence="1">
    <location>
        <begin position="238"/>
        <end position="342"/>
    </location>
</feature>
<dbReference type="EnsemblMetazoa" id="CLYHEMT019009.1">
    <property type="protein sequence ID" value="CLYHEMP019009.1"/>
    <property type="gene ID" value="CLYHEMG019009"/>
</dbReference>
<dbReference type="PANTHER" id="PTHR16275:SF8">
    <property type="entry name" value="COILED-COIL DOMAIN-CONTAINING PROTEIN 40"/>
    <property type="match status" value="1"/>
</dbReference>
<dbReference type="Pfam" id="PF08647">
    <property type="entry name" value="BRE1"/>
    <property type="match status" value="1"/>
</dbReference>
<feature type="coiled-coil region" evidence="1">
    <location>
        <begin position="877"/>
        <end position="904"/>
    </location>
</feature>
<protein>
    <recommendedName>
        <fullName evidence="5">Coiled-coil domain-containing protein 40</fullName>
    </recommendedName>
</protein>
<dbReference type="PANTHER" id="PTHR16275">
    <property type="entry name" value="COILED-COIL DOMAIN-CONTAINING PROTEIN 40"/>
    <property type="match status" value="1"/>
</dbReference>
<feature type="coiled-coil region" evidence="1">
    <location>
        <begin position="161"/>
        <end position="188"/>
    </location>
</feature>
<name>A0A7M5X817_9CNID</name>
<dbReference type="GO" id="GO:0005737">
    <property type="term" value="C:cytoplasm"/>
    <property type="evidence" value="ECO:0007669"/>
    <property type="project" value="TreeGrafter"/>
</dbReference>
<evidence type="ECO:0000256" key="1">
    <source>
        <dbReference type="SAM" id="Coils"/>
    </source>
</evidence>
<dbReference type="GO" id="GO:0035082">
    <property type="term" value="P:axoneme assembly"/>
    <property type="evidence" value="ECO:0007669"/>
    <property type="project" value="InterPro"/>
</dbReference>
<feature type="coiled-coil region" evidence="1">
    <location>
        <begin position="399"/>
        <end position="461"/>
    </location>
</feature>
<proteinExistence type="predicted"/>
<dbReference type="AlphaFoldDB" id="A0A7M5X817"/>
<dbReference type="GeneID" id="136799335"/>
<keyword evidence="4" id="KW-1185">Reference proteome</keyword>
<feature type="compositionally biased region" description="Acidic residues" evidence="2">
    <location>
        <begin position="33"/>
        <end position="58"/>
    </location>
</feature>
<dbReference type="InterPro" id="IPR037386">
    <property type="entry name" value="CCDC40"/>
</dbReference>
<feature type="region of interest" description="Disordered" evidence="2">
    <location>
        <begin position="1"/>
        <end position="65"/>
    </location>
</feature>
<evidence type="ECO:0000256" key="2">
    <source>
        <dbReference type="SAM" id="MobiDB-lite"/>
    </source>
</evidence>
<dbReference type="RefSeq" id="XP_066912138.1">
    <property type="nucleotide sequence ID" value="XM_067056037.1"/>
</dbReference>
<accession>A0A7M5X817</accession>
<feature type="coiled-coil region" evidence="1">
    <location>
        <begin position="722"/>
        <end position="749"/>
    </location>
</feature>
<organism evidence="3 4">
    <name type="scientific">Clytia hemisphaerica</name>
    <dbReference type="NCBI Taxonomy" id="252671"/>
    <lineage>
        <taxon>Eukaryota</taxon>
        <taxon>Metazoa</taxon>
        <taxon>Cnidaria</taxon>
        <taxon>Hydrozoa</taxon>
        <taxon>Hydroidolina</taxon>
        <taxon>Leptothecata</taxon>
        <taxon>Obeliida</taxon>
        <taxon>Clytiidae</taxon>
        <taxon>Clytia</taxon>
    </lineage>
</organism>